<feature type="disulfide bond" evidence="8">
    <location>
        <begin position="25"/>
        <end position="101"/>
    </location>
</feature>
<comment type="similarity">
    <text evidence="2 9">Belongs to the avidin/streptavidin family.</text>
</comment>
<evidence type="ECO:0000256" key="3">
    <source>
        <dbReference type="ARBA" id="ARBA00022525"/>
    </source>
</evidence>
<keyword evidence="3 9" id="KW-0964">Secreted</keyword>
<dbReference type="SUPFAM" id="SSF50876">
    <property type="entry name" value="Avidin/streptavidin"/>
    <property type="match status" value="1"/>
</dbReference>
<evidence type="ECO:0000256" key="9">
    <source>
        <dbReference type="RuleBase" id="RU369114"/>
    </source>
</evidence>
<sequence length="125" mass="13960">MVQVTPFLLLLNLALGAHSISEEKCNLVGHWTNDLGSNMTIQALDKNGNFSGLYNTSVASTPNKIKVSPLLGSQHLTDQPTFGFTVNWSFRDNITVFMGQCFVDEDGKEVLKTMWLLRSHMDNQK</sequence>
<evidence type="ECO:0000256" key="8">
    <source>
        <dbReference type="PIRSR" id="PIRSR605468-51"/>
    </source>
</evidence>
<dbReference type="Pfam" id="PF01382">
    <property type="entry name" value="Avidin"/>
    <property type="match status" value="1"/>
</dbReference>
<dbReference type="PANTHER" id="PTHR34399:SF3">
    <property type="entry name" value="AVID PROTEIN-RELATED"/>
    <property type="match status" value="1"/>
</dbReference>
<protein>
    <recommendedName>
        <fullName evidence="9">Avidin</fullName>
    </recommendedName>
</protein>
<evidence type="ECO:0000313" key="10">
    <source>
        <dbReference type="EMBL" id="NXA06436.1"/>
    </source>
</evidence>
<dbReference type="InterPro" id="IPR051764">
    <property type="entry name" value="Avidin/Streptavidin-rel"/>
</dbReference>
<feature type="chain" id="PRO_5041490057" description="Avidin" evidence="9">
    <location>
        <begin position="20"/>
        <end position="125"/>
    </location>
</feature>
<evidence type="ECO:0000256" key="2">
    <source>
        <dbReference type="ARBA" id="ARBA00006297"/>
    </source>
</evidence>
<organism evidence="10 11">
    <name type="scientific">Sapayoa aenigma</name>
    <name type="common">broad-billed sapayoa</name>
    <dbReference type="NCBI Taxonomy" id="239371"/>
    <lineage>
        <taxon>Eukaryota</taxon>
        <taxon>Metazoa</taxon>
        <taxon>Chordata</taxon>
        <taxon>Craniata</taxon>
        <taxon>Vertebrata</taxon>
        <taxon>Euteleostomi</taxon>
        <taxon>Archelosauria</taxon>
        <taxon>Archosauria</taxon>
        <taxon>Dinosauria</taxon>
        <taxon>Saurischia</taxon>
        <taxon>Theropoda</taxon>
        <taxon>Coelurosauria</taxon>
        <taxon>Aves</taxon>
        <taxon>Neognathae</taxon>
        <taxon>Neoaves</taxon>
        <taxon>Telluraves</taxon>
        <taxon>Australaves</taxon>
        <taxon>Passeriformes</taxon>
        <taxon>Tyrannidae</taxon>
        <taxon>Sapayoa</taxon>
    </lineage>
</organism>
<feature type="signal peptide" evidence="9">
    <location>
        <begin position="1"/>
        <end position="19"/>
    </location>
</feature>
<evidence type="ECO:0000313" key="11">
    <source>
        <dbReference type="Proteomes" id="UP000589485"/>
    </source>
</evidence>
<evidence type="ECO:0000256" key="7">
    <source>
        <dbReference type="ARBA" id="ARBA00023267"/>
    </source>
</evidence>
<keyword evidence="4 9" id="KW-0732">Signal</keyword>
<dbReference type="EMBL" id="VZSY01000087">
    <property type="protein sequence ID" value="NXA06436.1"/>
    <property type="molecule type" value="Genomic_DNA"/>
</dbReference>
<evidence type="ECO:0000256" key="5">
    <source>
        <dbReference type="ARBA" id="ARBA00023157"/>
    </source>
</evidence>
<dbReference type="PANTHER" id="PTHR34399">
    <property type="entry name" value="AVIDIN-RELATED"/>
    <property type="match status" value="1"/>
</dbReference>
<comment type="subunit">
    <text evidence="9">Homotetramer.</text>
</comment>
<dbReference type="PRINTS" id="PR00709">
    <property type="entry name" value="AVIDIN"/>
</dbReference>
<evidence type="ECO:0000256" key="6">
    <source>
        <dbReference type="ARBA" id="ARBA00023180"/>
    </source>
</evidence>
<keyword evidence="6 9" id="KW-0325">Glycoprotein</keyword>
<dbReference type="GO" id="GO:0005576">
    <property type="term" value="C:extracellular region"/>
    <property type="evidence" value="ECO:0007669"/>
    <property type="project" value="UniProtKB-SubCell"/>
</dbReference>
<evidence type="ECO:0000256" key="4">
    <source>
        <dbReference type="ARBA" id="ARBA00022729"/>
    </source>
</evidence>
<proteinExistence type="inferred from homology"/>
<dbReference type="Gene3D" id="2.40.128.30">
    <property type="entry name" value="Avidin-like"/>
    <property type="match status" value="1"/>
</dbReference>
<comment type="function">
    <text evidence="9">Forms a strong non-covalent specific complex with biotin.</text>
</comment>
<dbReference type="InterPro" id="IPR005468">
    <property type="entry name" value="Avidin/str"/>
</dbReference>
<dbReference type="AlphaFoldDB" id="A0A7K7SQC2"/>
<comment type="caution">
    <text evidence="10">The sequence shown here is derived from an EMBL/GenBank/DDBJ whole genome shotgun (WGS) entry which is preliminary data.</text>
</comment>
<comment type="subcellular location">
    <subcellularLocation>
        <location evidence="1 9">Secreted</location>
    </subcellularLocation>
</comment>
<name>A0A7K7SQC2_9TYRA</name>
<dbReference type="InterPro" id="IPR005469">
    <property type="entry name" value="Avidin"/>
</dbReference>
<gene>
    <name evidence="10" type="primary">Avd_2</name>
    <name evidence="10" type="ORF">SAPAEN_R03238</name>
</gene>
<dbReference type="GO" id="GO:0009374">
    <property type="term" value="F:biotin binding"/>
    <property type="evidence" value="ECO:0007669"/>
    <property type="project" value="UniProtKB-UniRule"/>
</dbReference>
<dbReference type="OrthoDB" id="2821340at2759"/>
<feature type="non-terminal residue" evidence="10">
    <location>
        <position position="125"/>
    </location>
</feature>
<dbReference type="Proteomes" id="UP000589485">
    <property type="component" value="Unassembled WGS sequence"/>
</dbReference>
<feature type="non-terminal residue" evidence="10">
    <location>
        <position position="1"/>
    </location>
</feature>
<accession>A0A7K7SQC2</accession>
<dbReference type="PROSITE" id="PS51326">
    <property type="entry name" value="AVIDIN_2"/>
    <property type="match status" value="1"/>
</dbReference>
<evidence type="ECO:0000256" key="1">
    <source>
        <dbReference type="ARBA" id="ARBA00004613"/>
    </source>
</evidence>
<keyword evidence="7 9" id="KW-0092">Biotin</keyword>
<dbReference type="InterPro" id="IPR036896">
    <property type="entry name" value="Avidin-like_sf"/>
</dbReference>
<keyword evidence="5 8" id="KW-1015">Disulfide bond</keyword>
<reference evidence="10 11" key="1">
    <citation type="submission" date="2019-09" db="EMBL/GenBank/DDBJ databases">
        <title>Bird 10,000 Genomes (B10K) Project - Family phase.</title>
        <authorList>
            <person name="Zhang G."/>
        </authorList>
    </citation>
    <scope>NUCLEOTIDE SEQUENCE [LARGE SCALE GENOMIC DNA]</scope>
    <source>
        <strain evidence="10">B10K-DU-030-41</strain>
        <tissue evidence="10">Muscle</tissue>
    </source>
</reference>
<keyword evidence="11" id="KW-1185">Reference proteome</keyword>